<dbReference type="EMBL" id="JAOTOJ010000001">
    <property type="protein sequence ID" value="KAK9410810.1"/>
    <property type="molecule type" value="Genomic_DNA"/>
</dbReference>
<gene>
    <name evidence="2" type="ORF">NXF25_001985</name>
</gene>
<dbReference type="PANTHER" id="PTHR11735">
    <property type="entry name" value="TRNA N6-ADENOSINE THREONYLCARBAMOYLTRANSFERASE"/>
    <property type="match status" value="1"/>
</dbReference>
<protein>
    <submittedName>
        <fullName evidence="2">tRNA N6-adenosine threonylcarbamoyltransferase mitochondrial</fullName>
    </submittedName>
</protein>
<evidence type="ECO:0000313" key="2">
    <source>
        <dbReference type="EMBL" id="KAK9410810.1"/>
    </source>
</evidence>
<proteinExistence type="predicted"/>
<dbReference type="InterPro" id="IPR000905">
    <property type="entry name" value="Gcp-like_dom"/>
</dbReference>
<name>A0AAW1C8Q4_CROAD</name>
<dbReference type="Gene3D" id="3.30.420.40">
    <property type="match status" value="1"/>
</dbReference>
<dbReference type="Pfam" id="PF00814">
    <property type="entry name" value="TsaD"/>
    <property type="match status" value="1"/>
</dbReference>
<keyword evidence="3" id="KW-1185">Reference proteome</keyword>
<dbReference type="AlphaFoldDB" id="A0AAW1C8Q4"/>
<feature type="domain" description="Gcp-like" evidence="1">
    <location>
        <begin position="107"/>
        <end position="281"/>
    </location>
</feature>
<evidence type="ECO:0000259" key="1">
    <source>
        <dbReference type="Pfam" id="PF00814"/>
    </source>
</evidence>
<accession>A0AAW1C8Q4</accession>
<dbReference type="Proteomes" id="UP001474421">
    <property type="component" value="Unassembled WGS sequence"/>
</dbReference>
<evidence type="ECO:0000313" key="3">
    <source>
        <dbReference type="Proteomes" id="UP001474421"/>
    </source>
</evidence>
<comment type="caution">
    <text evidence="2">The sequence shown here is derived from an EMBL/GenBank/DDBJ whole genome shotgun (WGS) entry which is preliminary data.</text>
</comment>
<reference evidence="2 3" key="1">
    <citation type="journal article" date="2024" name="Proc. Natl. Acad. Sci. U.S.A.">
        <title>The genetic regulatory architecture and epigenomic basis for age-related changes in rattlesnake venom.</title>
        <authorList>
            <person name="Hogan M.P."/>
            <person name="Holding M.L."/>
            <person name="Nystrom G.S."/>
            <person name="Colston T.J."/>
            <person name="Bartlett D.A."/>
            <person name="Mason A.J."/>
            <person name="Ellsworth S.A."/>
            <person name="Rautsaw R.M."/>
            <person name="Lawrence K.C."/>
            <person name="Strickland J.L."/>
            <person name="He B."/>
            <person name="Fraser P."/>
            <person name="Margres M.J."/>
            <person name="Gilbert D.M."/>
            <person name="Gibbs H.L."/>
            <person name="Parkinson C.L."/>
            <person name="Rokyta D.R."/>
        </authorList>
    </citation>
    <scope>NUCLEOTIDE SEQUENCE [LARGE SCALE GENOMIC DNA]</scope>
    <source>
        <strain evidence="2">DRR0105</strain>
    </source>
</reference>
<dbReference type="PANTHER" id="PTHR11735:SF6">
    <property type="entry name" value="TRNA N6-ADENOSINE THREONYLCARBAMOYLTRANSFERASE, MITOCHONDRIAL"/>
    <property type="match status" value="1"/>
</dbReference>
<organism evidence="2 3">
    <name type="scientific">Crotalus adamanteus</name>
    <name type="common">Eastern diamondback rattlesnake</name>
    <dbReference type="NCBI Taxonomy" id="8729"/>
    <lineage>
        <taxon>Eukaryota</taxon>
        <taxon>Metazoa</taxon>
        <taxon>Chordata</taxon>
        <taxon>Craniata</taxon>
        <taxon>Vertebrata</taxon>
        <taxon>Euteleostomi</taxon>
        <taxon>Lepidosauria</taxon>
        <taxon>Squamata</taxon>
        <taxon>Bifurcata</taxon>
        <taxon>Unidentata</taxon>
        <taxon>Episquamata</taxon>
        <taxon>Toxicofera</taxon>
        <taxon>Serpentes</taxon>
        <taxon>Colubroidea</taxon>
        <taxon>Viperidae</taxon>
        <taxon>Crotalinae</taxon>
        <taxon>Crotalus</taxon>
    </lineage>
</organism>
<dbReference type="SUPFAM" id="SSF53067">
    <property type="entry name" value="Actin-like ATPase domain"/>
    <property type="match status" value="1"/>
</dbReference>
<sequence length="326" mass="35552">MALTQFLCRSPYFLKPLSATSLGRTLKIPVGSWNDYLRKVSVHDGKSFSTKIVLGIETSCDDTGAAVVDETGSILGEALHSQTDVHLKTGGIIPSVAQQLHQENIARTKDIAPGDMLDKVARSLSLHNHPECSGMNGGRAIETLAQQGNILRYKFTIPMRRYHDCTFSFAGLQSEITRKISKEEKAEGLLEGQHLSCLPDLAAAALHAMTVHIAERTHRAILFCKEKGIIPPGKETLVVSGGVASNQYIRRSLQLLADATNFTLVCPPPRLCTDNGVMIAWNGIEKLSAGLDIFYHLENFRAPLGTDISEQVKEAFIKVPVPNLAV</sequence>
<dbReference type="InterPro" id="IPR043129">
    <property type="entry name" value="ATPase_NBD"/>
</dbReference>
<dbReference type="GO" id="GO:0005739">
    <property type="term" value="C:mitochondrion"/>
    <property type="evidence" value="ECO:0007669"/>
    <property type="project" value="TreeGrafter"/>
</dbReference>